<dbReference type="PANTHER" id="PTHR11566">
    <property type="entry name" value="DYNAMIN"/>
    <property type="match status" value="1"/>
</dbReference>
<dbReference type="OrthoDB" id="1739458at2759"/>
<sequence length="203" mass="21963">MEAIEELAQLSDSMRQAASVLADEDIDETTPNKRPSTFLNVVALGNVGAGKSAVLNSLIGHPVLPTGENGATRAPISIDLNRDSSLSSKSIILQIENKSQQVSASALRHSLQDRLSKGSSGRSRDEIYLKLHTSTAPPLKLIDLPGLDQRIMDEKLISEYVERNDAILLVIVPAVQAPEISSSRALRVAKEYDSECKCSNLVF</sequence>
<evidence type="ECO:0000313" key="4">
    <source>
        <dbReference type="Proteomes" id="UP000634136"/>
    </source>
</evidence>
<dbReference type="GO" id="GO:0005874">
    <property type="term" value="C:microtubule"/>
    <property type="evidence" value="ECO:0007669"/>
    <property type="project" value="TreeGrafter"/>
</dbReference>
<name>A0A834SDJ1_9FABA</name>
<dbReference type="PROSITE" id="PS51718">
    <property type="entry name" value="G_DYNAMIN_2"/>
    <property type="match status" value="1"/>
</dbReference>
<dbReference type="GO" id="GO:0008017">
    <property type="term" value="F:microtubule binding"/>
    <property type="evidence" value="ECO:0007669"/>
    <property type="project" value="TreeGrafter"/>
</dbReference>
<protein>
    <submittedName>
        <fullName evidence="3">Dynamin-2A-like isoform X1</fullName>
    </submittedName>
</protein>
<feature type="domain" description="Dynamin-type G" evidence="2">
    <location>
        <begin position="35"/>
        <end position="203"/>
    </location>
</feature>
<dbReference type="PANTHER" id="PTHR11566:SF57">
    <property type="entry name" value="DYNAMIN-2B"/>
    <property type="match status" value="1"/>
</dbReference>
<dbReference type="GO" id="GO:0003924">
    <property type="term" value="F:GTPase activity"/>
    <property type="evidence" value="ECO:0007669"/>
    <property type="project" value="InterPro"/>
</dbReference>
<dbReference type="EMBL" id="JAAIUW010000013">
    <property type="protein sequence ID" value="KAF7802210.1"/>
    <property type="molecule type" value="Genomic_DNA"/>
</dbReference>
<evidence type="ECO:0000313" key="3">
    <source>
        <dbReference type="EMBL" id="KAF7802210.1"/>
    </source>
</evidence>
<dbReference type="Proteomes" id="UP000634136">
    <property type="component" value="Unassembled WGS sequence"/>
</dbReference>
<dbReference type="InterPro" id="IPR027417">
    <property type="entry name" value="P-loop_NTPase"/>
</dbReference>
<dbReference type="InterPro" id="IPR045063">
    <property type="entry name" value="Dynamin_N"/>
</dbReference>
<reference evidence="3" key="1">
    <citation type="submission" date="2020-09" db="EMBL/GenBank/DDBJ databases">
        <title>Genome-Enabled Discovery of Anthraquinone Biosynthesis in Senna tora.</title>
        <authorList>
            <person name="Kang S.-H."/>
            <person name="Pandey R.P."/>
            <person name="Lee C.-M."/>
            <person name="Sim J.-S."/>
            <person name="Jeong J.-T."/>
            <person name="Choi B.-S."/>
            <person name="Jung M."/>
            <person name="Ginzburg D."/>
            <person name="Zhao K."/>
            <person name="Won S.Y."/>
            <person name="Oh T.-J."/>
            <person name="Yu Y."/>
            <person name="Kim N.-H."/>
            <person name="Lee O.R."/>
            <person name="Lee T.-H."/>
            <person name="Bashyal P."/>
            <person name="Kim T.-S."/>
            <person name="Lee W.-H."/>
            <person name="Kawkins C."/>
            <person name="Kim C.-K."/>
            <person name="Kim J.S."/>
            <person name="Ahn B.O."/>
            <person name="Rhee S.Y."/>
            <person name="Sohng J.K."/>
        </authorList>
    </citation>
    <scope>NUCLEOTIDE SEQUENCE</scope>
    <source>
        <tissue evidence="3">Leaf</tissue>
    </source>
</reference>
<dbReference type="InterPro" id="IPR001401">
    <property type="entry name" value="Dynamin_GTPase"/>
</dbReference>
<dbReference type="Pfam" id="PF00350">
    <property type="entry name" value="Dynamin_N"/>
    <property type="match status" value="1"/>
</dbReference>
<keyword evidence="1" id="KW-0342">GTP-binding</keyword>
<dbReference type="InterPro" id="IPR022812">
    <property type="entry name" value="Dynamin"/>
</dbReference>
<dbReference type="GO" id="GO:0016020">
    <property type="term" value="C:membrane"/>
    <property type="evidence" value="ECO:0007669"/>
    <property type="project" value="TreeGrafter"/>
</dbReference>
<proteinExistence type="inferred from homology"/>
<dbReference type="SMART" id="SM00053">
    <property type="entry name" value="DYNc"/>
    <property type="match status" value="1"/>
</dbReference>
<dbReference type="PROSITE" id="PS00410">
    <property type="entry name" value="G_DYNAMIN_1"/>
    <property type="match status" value="1"/>
</dbReference>
<dbReference type="GO" id="GO:0005737">
    <property type="term" value="C:cytoplasm"/>
    <property type="evidence" value="ECO:0007669"/>
    <property type="project" value="TreeGrafter"/>
</dbReference>
<comment type="similarity">
    <text evidence="1">Belongs to the TRAFAC class dynamin-like GTPase superfamily. Dynamin/Fzo/YdjA family.</text>
</comment>
<dbReference type="Gene3D" id="3.40.50.300">
    <property type="entry name" value="P-loop containing nucleotide triphosphate hydrolases"/>
    <property type="match status" value="1"/>
</dbReference>
<dbReference type="AlphaFoldDB" id="A0A834SDJ1"/>
<gene>
    <name evidence="3" type="ORF">G2W53_041321</name>
</gene>
<dbReference type="InterPro" id="IPR030381">
    <property type="entry name" value="G_DYNAMIN_dom"/>
</dbReference>
<dbReference type="GO" id="GO:0005525">
    <property type="term" value="F:GTP binding"/>
    <property type="evidence" value="ECO:0007669"/>
    <property type="project" value="UniProtKB-KW"/>
</dbReference>
<organism evidence="3 4">
    <name type="scientific">Senna tora</name>
    <dbReference type="NCBI Taxonomy" id="362788"/>
    <lineage>
        <taxon>Eukaryota</taxon>
        <taxon>Viridiplantae</taxon>
        <taxon>Streptophyta</taxon>
        <taxon>Embryophyta</taxon>
        <taxon>Tracheophyta</taxon>
        <taxon>Spermatophyta</taxon>
        <taxon>Magnoliopsida</taxon>
        <taxon>eudicotyledons</taxon>
        <taxon>Gunneridae</taxon>
        <taxon>Pentapetalae</taxon>
        <taxon>rosids</taxon>
        <taxon>fabids</taxon>
        <taxon>Fabales</taxon>
        <taxon>Fabaceae</taxon>
        <taxon>Caesalpinioideae</taxon>
        <taxon>Cassia clade</taxon>
        <taxon>Senna</taxon>
    </lineage>
</organism>
<keyword evidence="1" id="KW-0547">Nucleotide-binding</keyword>
<dbReference type="InterPro" id="IPR019762">
    <property type="entry name" value="Dynamin_GTPase_CS"/>
</dbReference>
<dbReference type="SUPFAM" id="SSF52540">
    <property type="entry name" value="P-loop containing nucleoside triphosphate hydrolases"/>
    <property type="match status" value="1"/>
</dbReference>
<evidence type="ECO:0000256" key="1">
    <source>
        <dbReference type="RuleBase" id="RU003932"/>
    </source>
</evidence>
<dbReference type="PRINTS" id="PR00195">
    <property type="entry name" value="DYNAMIN"/>
</dbReference>
<comment type="caution">
    <text evidence="3">The sequence shown here is derived from an EMBL/GenBank/DDBJ whole genome shotgun (WGS) entry which is preliminary data.</text>
</comment>
<accession>A0A834SDJ1</accession>
<evidence type="ECO:0000259" key="2">
    <source>
        <dbReference type="PROSITE" id="PS51718"/>
    </source>
</evidence>
<keyword evidence="4" id="KW-1185">Reference proteome</keyword>